<sequence length="135" mass="14933">MPTSIRQTCSGGYCARLAAQTDVAGLRRTATYRIFTRWSTQISSGDPQKPPASFQSKRWPKGTPALEAKIRMSQPEAVCFVAGLSKQGMEASGGLRDDQYKWACGEPITQEKEAIWKVLGAWVKGKRDERLPGQQ</sequence>
<organism evidence="2 3">
    <name type="scientific">Colletotrichum fioriniae PJ7</name>
    <dbReference type="NCBI Taxonomy" id="1445577"/>
    <lineage>
        <taxon>Eukaryota</taxon>
        <taxon>Fungi</taxon>
        <taxon>Dikarya</taxon>
        <taxon>Ascomycota</taxon>
        <taxon>Pezizomycotina</taxon>
        <taxon>Sordariomycetes</taxon>
        <taxon>Hypocreomycetidae</taxon>
        <taxon>Glomerellales</taxon>
        <taxon>Glomerellaceae</taxon>
        <taxon>Colletotrichum</taxon>
        <taxon>Colletotrichum acutatum species complex</taxon>
    </lineage>
</organism>
<evidence type="ECO:0000256" key="1">
    <source>
        <dbReference type="SAM" id="MobiDB-lite"/>
    </source>
</evidence>
<feature type="region of interest" description="Disordered" evidence="1">
    <location>
        <begin position="41"/>
        <end position="60"/>
    </location>
</feature>
<dbReference type="Proteomes" id="UP000020467">
    <property type="component" value="Unassembled WGS sequence"/>
</dbReference>
<keyword evidence="3" id="KW-1185">Reference proteome</keyword>
<dbReference type="EMBL" id="JARH01000075">
    <property type="protein sequence ID" value="EXF85649.1"/>
    <property type="molecule type" value="Genomic_DNA"/>
</dbReference>
<reference evidence="2 3" key="1">
    <citation type="submission" date="2014-02" db="EMBL/GenBank/DDBJ databases">
        <title>The genome sequence of Colletotrichum fioriniae PJ7.</title>
        <authorList>
            <person name="Baroncelli R."/>
            <person name="Thon M.R."/>
        </authorList>
    </citation>
    <scope>NUCLEOTIDE SEQUENCE [LARGE SCALE GENOMIC DNA]</scope>
    <source>
        <strain evidence="2 3">PJ7</strain>
    </source>
</reference>
<accession>A0A010S4Q1</accession>
<dbReference type="AlphaFoldDB" id="A0A010S4Q1"/>
<evidence type="ECO:0000313" key="2">
    <source>
        <dbReference type="EMBL" id="EXF85649.1"/>
    </source>
</evidence>
<name>A0A010S4Q1_9PEZI</name>
<gene>
    <name evidence="2" type="ORF">CFIO01_11254</name>
</gene>
<protein>
    <submittedName>
        <fullName evidence="2">Uncharacterized protein</fullName>
    </submittedName>
</protein>
<evidence type="ECO:0000313" key="3">
    <source>
        <dbReference type="Proteomes" id="UP000020467"/>
    </source>
</evidence>
<comment type="caution">
    <text evidence="2">The sequence shown here is derived from an EMBL/GenBank/DDBJ whole genome shotgun (WGS) entry which is preliminary data.</text>
</comment>
<proteinExistence type="predicted"/>
<dbReference type="KEGG" id="cfj:CFIO01_11254"/>
<dbReference type="HOGENOM" id="CLU_1885591_0_0_1"/>